<name>A0A9W8U9W3_9HYPO</name>
<keyword evidence="4" id="KW-1185">Reference proteome</keyword>
<protein>
    <recommendedName>
        <fullName evidence="2">Heterokaryon incompatibility domain-containing protein</fullName>
    </recommendedName>
</protein>
<dbReference type="PANTHER" id="PTHR33112">
    <property type="entry name" value="DOMAIN PROTEIN, PUTATIVE-RELATED"/>
    <property type="match status" value="1"/>
</dbReference>
<feature type="region of interest" description="Disordered" evidence="1">
    <location>
        <begin position="25"/>
        <end position="47"/>
    </location>
</feature>
<evidence type="ECO:0000313" key="4">
    <source>
        <dbReference type="Proteomes" id="UP001152130"/>
    </source>
</evidence>
<proteinExistence type="predicted"/>
<gene>
    <name evidence="3" type="ORF">NW766_004428</name>
</gene>
<dbReference type="AlphaFoldDB" id="A0A9W8U9W3"/>
<dbReference type="InterPro" id="IPR010730">
    <property type="entry name" value="HET"/>
</dbReference>
<dbReference type="PANTHER" id="PTHR33112:SF16">
    <property type="entry name" value="HETEROKARYON INCOMPATIBILITY DOMAIN-CONTAINING PROTEIN"/>
    <property type="match status" value="1"/>
</dbReference>
<dbReference type="Proteomes" id="UP001152130">
    <property type="component" value="Unassembled WGS sequence"/>
</dbReference>
<reference evidence="3" key="1">
    <citation type="submission" date="2022-10" db="EMBL/GenBank/DDBJ databases">
        <title>Fusarium specimens isolated from Avocado Roots.</title>
        <authorList>
            <person name="Stajich J."/>
            <person name="Roper C."/>
            <person name="Heimlech-Rivalta G."/>
        </authorList>
    </citation>
    <scope>NUCLEOTIDE SEQUENCE</scope>
    <source>
        <strain evidence="3">CF00143</strain>
    </source>
</reference>
<evidence type="ECO:0000259" key="2">
    <source>
        <dbReference type="Pfam" id="PF06985"/>
    </source>
</evidence>
<evidence type="ECO:0000256" key="1">
    <source>
        <dbReference type="SAM" id="MobiDB-lite"/>
    </source>
</evidence>
<sequence length="628" mass="71210">MGDNDVSVSQITHCPTCRFIKIRDTSQKTTSRPWGESPPSGAGPAESQLVSYSRPFELERATHPTLSYQAALELFHGDTSWSSGDASICSLCDHWVHGLFTREWEPESPIARITLGSFEELEARLNCHVCRFFSETMSQSSFEIDDTRILALELGGDSWGKSCKYRATAIISYTDAEEFPHITRIEKMECPQFTVLDEIDIKPGFAKPNANWNRLRLWYSGLPPTTNGQSISADGHGPMRTALPKGFCLVNVPEARLVETDGVQIPEYAALSYVWGKSDEEITTTTENFETLKLCGRFREKDVPVLFKDAFQVCSQLGIDYFWIDRICVVQDDEKRKSAQLEAMGRIYSKAKFTIVSSEPSFLRQGLSGVSQFREPPRYLCVGDKVLQEGLLSENVMIFDQDMVYMYSRASENLYVEGFRELEFAKPNYISASLVPEDKQYSDQVNEYSTRLLTFGSDKADAFLGVLNTFGEHQYGLPNRIIDQAMLWHYTYEPARAAPRFPKHEFPSWSWTSTVGRIEYRHLPSNKRPLFSVATWATVEIDQSSKKPLVKLLDGLQYGQNSEAAQRLKTIRDYIPPFENDPAAVAMAANLCESYRLIEGRFGDETYGDTSKSRENNLANLGRWKSYS</sequence>
<accession>A0A9W8U9W3</accession>
<comment type="caution">
    <text evidence="3">The sequence shown here is derived from an EMBL/GenBank/DDBJ whole genome shotgun (WGS) entry which is preliminary data.</text>
</comment>
<dbReference type="Pfam" id="PF06985">
    <property type="entry name" value="HET"/>
    <property type="match status" value="1"/>
</dbReference>
<organism evidence="3 4">
    <name type="scientific">Fusarium irregulare</name>
    <dbReference type="NCBI Taxonomy" id="2494466"/>
    <lineage>
        <taxon>Eukaryota</taxon>
        <taxon>Fungi</taxon>
        <taxon>Dikarya</taxon>
        <taxon>Ascomycota</taxon>
        <taxon>Pezizomycotina</taxon>
        <taxon>Sordariomycetes</taxon>
        <taxon>Hypocreomycetidae</taxon>
        <taxon>Hypocreales</taxon>
        <taxon>Nectriaceae</taxon>
        <taxon>Fusarium</taxon>
        <taxon>Fusarium incarnatum-equiseti species complex</taxon>
    </lineage>
</organism>
<dbReference type="EMBL" id="JAPDHF010000006">
    <property type="protein sequence ID" value="KAJ4016237.1"/>
    <property type="molecule type" value="Genomic_DNA"/>
</dbReference>
<evidence type="ECO:0000313" key="3">
    <source>
        <dbReference type="EMBL" id="KAJ4016237.1"/>
    </source>
</evidence>
<feature type="domain" description="Heterokaryon incompatibility" evidence="2">
    <location>
        <begin position="268"/>
        <end position="375"/>
    </location>
</feature>